<sequence>MDTKRVITEVLEDLVDKELKQFIWQLCNGVTPDTEPISRAKLQTSDREVVVDCVVTQYSDNAGKIAVQALRNMKQNELAKRLELKLQEVSSVQQPVQEDTRNAPEPMELQPIQADWHRPHSITACSQQFKHTLLTQERNDIYLPTSRSQRKGSALLITNIEFDNPEYNRYGADKDEENMEWLLTALGYSVEKHRNLSGNEINRAVVNFSKRSEHRASDSTFVVIMSHGDRIDNRGATFCHFTKDVNRDFILGVHYHPFQNPKDVYFVDDTFTHLNSENCPALIDKPKIILIQACRGKHEGGVYVHDSVPESDSWVHREKDFACFMSTLPGVVAYRSEVDGSYFISYIVDEFSTSAHKHDIMKLFSKVVSRMANDPHFTQKWKLLPCIERTTLVKTFYLFPGL</sequence>
<dbReference type="InterPro" id="IPR011029">
    <property type="entry name" value="DEATH-like_dom_sf"/>
</dbReference>
<evidence type="ECO:0000259" key="8">
    <source>
        <dbReference type="PROSITE" id="PS50207"/>
    </source>
</evidence>
<dbReference type="SMART" id="SM01289">
    <property type="entry name" value="PYRIN"/>
    <property type="match status" value="1"/>
</dbReference>
<reference evidence="11" key="1">
    <citation type="submission" date="2025-08" db="UniProtKB">
        <authorList>
            <consortium name="Ensembl"/>
        </authorList>
    </citation>
    <scope>IDENTIFICATION</scope>
</reference>
<keyword evidence="2" id="KW-0645">Protease</keyword>
<reference evidence="11" key="2">
    <citation type="submission" date="2025-09" db="UniProtKB">
        <authorList>
            <consortium name="Ensembl"/>
        </authorList>
    </citation>
    <scope>IDENTIFICATION</scope>
</reference>
<evidence type="ECO:0000256" key="3">
    <source>
        <dbReference type="ARBA" id="ARBA00022801"/>
    </source>
</evidence>
<dbReference type="GO" id="GO:0004197">
    <property type="term" value="F:cysteine-type endopeptidase activity"/>
    <property type="evidence" value="ECO:0007669"/>
    <property type="project" value="InterPro"/>
</dbReference>
<keyword evidence="5" id="KW-0865">Zymogen</keyword>
<evidence type="ECO:0000256" key="5">
    <source>
        <dbReference type="ARBA" id="ARBA00023145"/>
    </source>
</evidence>
<dbReference type="Ensembl" id="ENSSGRT00000034028.1">
    <property type="protein sequence ID" value="ENSSGRP00000031701.1"/>
    <property type="gene ID" value="ENSSGRG00000017795.1"/>
</dbReference>
<organism evidence="11 12">
    <name type="scientific">Sinocyclocheilus grahami</name>
    <name type="common">Dianchi golden-line fish</name>
    <name type="synonym">Barbus grahami</name>
    <dbReference type="NCBI Taxonomy" id="75366"/>
    <lineage>
        <taxon>Eukaryota</taxon>
        <taxon>Metazoa</taxon>
        <taxon>Chordata</taxon>
        <taxon>Craniata</taxon>
        <taxon>Vertebrata</taxon>
        <taxon>Euteleostomi</taxon>
        <taxon>Actinopterygii</taxon>
        <taxon>Neopterygii</taxon>
        <taxon>Teleostei</taxon>
        <taxon>Ostariophysi</taxon>
        <taxon>Cypriniformes</taxon>
        <taxon>Cyprinidae</taxon>
        <taxon>Cyprininae</taxon>
        <taxon>Sinocyclocheilus</taxon>
    </lineage>
</organism>
<feature type="active site" evidence="6">
    <location>
        <position position="294"/>
    </location>
</feature>
<feature type="domain" description="Pyrin" evidence="10">
    <location>
        <begin position="1"/>
        <end position="88"/>
    </location>
</feature>
<dbReference type="PIRSF" id="PIRSF038001">
    <property type="entry name" value="Caspase_ICE"/>
    <property type="match status" value="1"/>
</dbReference>
<dbReference type="SMART" id="SM00115">
    <property type="entry name" value="CASc"/>
    <property type="match status" value="1"/>
</dbReference>
<evidence type="ECO:0000256" key="6">
    <source>
        <dbReference type="PIRSR" id="PIRSR038001-1"/>
    </source>
</evidence>
<dbReference type="KEGG" id="sgh:107571421"/>
<dbReference type="PROSITE" id="PS50208">
    <property type="entry name" value="CASPASE_P20"/>
    <property type="match status" value="1"/>
</dbReference>
<evidence type="ECO:0000259" key="9">
    <source>
        <dbReference type="PROSITE" id="PS50208"/>
    </source>
</evidence>
<dbReference type="SUPFAM" id="SSF47986">
    <property type="entry name" value="DEATH domain"/>
    <property type="match status" value="1"/>
</dbReference>
<gene>
    <name evidence="11" type="primary">LOC107571421</name>
</gene>
<evidence type="ECO:0000256" key="2">
    <source>
        <dbReference type="ARBA" id="ARBA00022670"/>
    </source>
</evidence>
<dbReference type="PANTHER" id="PTHR47901">
    <property type="entry name" value="CASPASE RECRUITMENT DOMAIN-CONTAINING PROTEIN 18"/>
    <property type="match status" value="1"/>
</dbReference>
<dbReference type="InterPro" id="IPR033139">
    <property type="entry name" value="Caspase_cys_AS"/>
</dbReference>
<dbReference type="InterPro" id="IPR002398">
    <property type="entry name" value="Pept_C14"/>
</dbReference>
<evidence type="ECO:0000256" key="4">
    <source>
        <dbReference type="ARBA" id="ARBA00022807"/>
    </source>
</evidence>
<dbReference type="GO" id="GO:0006508">
    <property type="term" value="P:proteolysis"/>
    <property type="evidence" value="ECO:0007669"/>
    <property type="project" value="UniProtKB-KW"/>
</dbReference>
<evidence type="ECO:0000259" key="10">
    <source>
        <dbReference type="PROSITE" id="PS50824"/>
    </source>
</evidence>
<evidence type="ECO:0000256" key="7">
    <source>
        <dbReference type="RuleBase" id="RU003971"/>
    </source>
</evidence>
<evidence type="ECO:0000313" key="12">
    <source>
        <dbReference type="Proteomes" id="UP000472262"/>
    </source>
</evidence>
<dbReference type="GO" id="GO:0072557">
    <property type="term" value="C:IPAF inflammasome complex"/>
    <property type="evidence" value="ECO:0007669"/>
    <property type="project" value="TreeGrafter"/>
</dbReference>
<keyword evidence="12" id="KW-1185">Reference proteome</keyword>
<feature type="domain" description="Caspase family p20" evidence="9">
    <location>
        <begin position="150"/>
        <end position="298"/>
    </location>
</feature>
<dbReference type="PRINTS" id="PR00376">
    <property type="entry name" value="IL1BCENZYME"/>
</dbReference>
<dbReference type="PROSITE" id="PS50824">
    <property type="entry name" value="DAPIN"/>
    <property type="match status" value="1"/>
</dbReference>
<dbReference type="PROSITE" id="PS01121">
    <property type="entry name" value="CASPASE_HIS"/>
    <property type="match status" value="1"/>
</dbReference>
<dbReference type="OrthoDB" id="6097640at2759"/>
<dbReference type="CDD" id="cd00032">
    <property type="entry name" value="CASc"/>
    <property type="match status" value="1"/>
</dbReference>
<keyword evidence="3" id="KW-0378">Hydrolase</keyword>
<protein>
    <submittedName>
        <fullName evidence="11">Caspase-1-A-like</fullName>
    </submittedName>
</protein>
<dbReference type="Pfam" id="PF02758">
    <property type="entry name" value="PYRIN"/>
    <property type="match status" value="1"/>
</dbReference>
<dbReference type="InterPro" id="IPR015917">
    <property type="entry name" value="Pept_C14A"/>
</dbReference>
<dbReference type="InterPro" id="IPR029030">
    <property type="entry name" value="Caspase-like_dom_sf"/>
</dbReference>
<dbReference type="PROSITE" id="PS01122">
    <property type="entry name" value="CASPASE_CYS"/>
    <property type="match status" value="1"/>
</dbReference>
<dbReference type="Gene3D" id="3.40.50.1460">
    <property type="match status" value="1"/>
</dbReference>
<dbReference type="Pfam" id="PF00656">
    <property type="entry name" value="Peptidase_C14"/>
    <property type="match status" value="1"/>
</dbReference>
<accession>A0A672LZY8</accession>
<dbReference type="Proteomes" id="UP000472262">
    <property type="component" value="Unassembled WGS sequence"/>
</dbReference>
<dbReference type="GO" id="GO:0050727">
    <property type="term" value="P:regulation of inflammatory response"/>
    <property type="evidence" value="ECO:0007669"/>
    <property type="project" value="TreeGrafter"/>
</dbReference>
<dbReference type="GO" id="GO:0097169">
    <property type="term" value="C:AIM2 inflammasome complex"/>
    <property type="evidence" value="ECO:0007669"/>
    <property type="project" value="TreeGrafter"/>
</dbReference>
<feature type="active site" evidence="6">
    <location>
        <position position="227"/>
    </location>
</feature>
<dbReference type="GO" id="GO:0072559">
    <property type="term" value="C:NLRP3 inflammasome complex"/>
    <property type="evidence" value="ECO:0007669"/>
    <property type="project" value="TreeGrafter"/>
</dbReference>
<dbReference type="InterPro" id="IPR011600">
    <property type="entry name" value="Pept_C14_caspase"/>
</dbReference>
<dbReference type="FunCoup" id="A0A672LZY8">
    <property type="interactions" value="160"/>
</dbReference>
<keyword evidence="4" id="KW-0788">Thiol protease</keyword>
<dbReference type="InParanoid" id="A0A672LZY8"/>
<feature type="domain" description="Caspase family p10" evidence="8">
    <location>
        <begin position="315"/>
        <end position="400"/>
    </location>
</feature>
<dbReference type="InterPro" id="IPR016129">
    <property type="entry name" value="Caspase_his_AS"/>
</dbReference>
<dbReference type="PROSITE" id="PS50207">
    <property type="entry name" value="CASPASE_P10"/>
    <property type="match status" value="1"/>
</dbReference>
<name>A0A672LZY8_SINGR</name>
<dbReference type="AlphaFoldDB" id="A0A672LZY8"/>
<proteinExistence type="inferred from homology"/>
<dbReference type="OMA" id="CHIEEIF"/>
<dbReference type="PANTHER" id="PTHR47901:SF3">
    <property type="entry name" value="CASPASE-1"/>
    <property type="match status" value="1"/>
</dbReference>
<evidence type="ECO:0000313" key="11">
    <source>
        <dbReference type="Ensembl" id="ENSSGRP00000031701.1"/>
    </source>
</evidence>
<comment type="similarity">
    <text evidence="1 7">Belongs to the peptidase C14A family.</text>
</comment>
<dbReference type="InterPro" id="IPR001309">
    <property type="entry name" value="Pept_C14_p20"/>
</dbReference>
<evidence type="ECO:0000256" key="1">
    <source>
        <dbReference type="ARBA" id="ARBA00010134"/>
    </source>
</evidence>
<dbReference type="InterPro" id="IPR004020">
    <property type="entry name" value="DAPIN"/>
</dbReference>
<dbReference type="InterPro" id="IPR002138">
    <property type="entry name" value="Pept_C14_p10"/>
</dbReference>
<dbReference type="Gene3D" id="1.10.533.10">
    <property type="entry name" value="Death Domain, Fas"/>
    <property type="match status" value="1"/>
</dbReference>
<dbReference type="RefSeq" id="XP_016113231.1">
    <property type="nucleotide sequence ID" value="XM_016257745.1"/>
</dbReference>
<dbReference type="SUPFAM" id="SSF52129">
    <property type="entry name" value="Caspase-like"/>
    <property type="match status" value="1"/>
</dbReference>
<dbReference type="GeneID" id="107571421"/>